<dbReference type="Pfam" id="PF00378">
    <property type="entry name" value="ECH_1"/>
    <property type="match status" value="1"/>
</dbReference>
<comment type="caution">
    <text evidence="4">The sequence shown here is derived from an EMBL/GenBank/DDBJ whole genome shotgun (WGS) entry which is preliminary data.</text>
</comment>
<reference evidence="4" key="1">
    <citation type="submission" date="2020-07" db="EMBL/GenBank/DDBJ databases">
        <title>Huge and variable diversity of episymbiotic CPR bacteria and DPANN archaea in groundwater ecosystems.</title>
        <authorList>
            <person name="He C.Y."/>
            <person name="Keren R."/>
            <person name="Whittaker M."/>
            <person name="Farag I.F."/>
            <person name="Doudna J."/>
            <person name="Cate J.H.D."/>
            <person name="Banfield J.F."/>
        </authorList>
    </citation>
    <scope>NUCLEOTIDE SEQUENCE</scope>
    <source>
        <strain evidence="4">NC_groundwater_1482_Ag_S-0.65um_47_24</strain>
    </source>
</reference>
<dbReference type="InterPro" id="IPR014748">
    <property type="entry name" value="Enoyl-CoA_hydra_C"/>
</dbReference>
<accession>A0A933LPV7</accession>
<comment type="similarity">
    <text evidence="1 3">Belongs to the enoyl-CoA hydratase/isomerase family.</text>
</comment>
<dbReference type="InterPro" id="IPR018376">
    <property type="entry name" value="Enoyl-CoA_hyd/isom_CS"/>
</dbReference>
<dbReference type="Proteomes" id="UP000772181">
    <property type="component" value="Unassembled WGS sequence"/>
</dbReference>
<dbReference type="InterPro" id="IPR001753">
    <property type="entry name" value="Enoyl-CoA_hydra/iso"/>
</dbReference>
<evidence type="ECO:0000256" key="1">
    <source>
        <dbReference type="ARBA" id="ARBA00005254"/>
    </source>
</evidence>
<dbReference type="PANTHER" id="PTHR11941:SF54">
    <property type="entry name" value="ENOYL-COA HYDRATASE, MITOCHONDRIAL"/>
    <property type="match status" value="1"/>
</dbReference>
<dbReference type="PANTHER" id="PTHR11941">
    <property type="entry name" value="ENOYL-COA HYDRATASE-RELATED"/>
    <property type="match status" value="1"/>
</dbReference>
<dbReference type="FunFam" id="3.90.226.10:FF:000009">
    <property type="entry name" value="Carnitinyl-CoA dehydratase"/>
    <property type="match status" value="1"/>
</dbReference>
<evidence type="ECO:0000313" key="4">
    <source>
        <dbReference type="EMBL" id="MBI4595470.1"/>
    </source>
</evidence>
<dbReference type="FunFam" id="1.10.12.10:FF:000001">
    <property type="entry name" value="Probable enoyl-CoA hydratase, mitochondrial"/>
    <property type="match status" value="1"/>
</dbReference>
<sequence>MKFQYLTLIEDEIAYLTLNRPEKLNAFNPALFMELGQGLEQLDNNEKVKVVVITGSGKAFSAGGDINTILDNSSKNIPAINLVEGIKRGQAIIHKVMEMEKPTIASINGDAVGAGVQLASLCDFRIASQGARFGVGDVKIGIIPALGATQWLPLLIGVAKAKEMIMIGDLITADEALEIGLINKVVPPESLQAETQALARKIMSRAPLAVKMAKKLIQRGLFMAPEEALHMIAEGQANLMVSEDCREGMSAFLSKRPPQFKGK</sequence>
<evidence type="ECO:0000313" key="5">
    <source>
        <dbReference type="Proteomes" id="UP000772181"/>
    </source>
</evidence>
<dbReference type="GO" id="GO:0016836">
    <property type="term" value="F:hydro-lyase activity"/>
    <property type="evidence" value="ECO:0007669"/>
    <property type="project" value="UniProtKB-ARBA"/>
</dbReference>
<name>A0A933LPV7_UNCTE</name>
<protein>
    <submittedName>
        <fullName evidence="4">Enoyl-CoA hydratase/isomerase family protein</fullName>
    </submittedName>
</protein>
<dbReference type="Gene3D" id="1.10.12.10">
    <property type="entry name" value="Lyase 2-enoyl-coa Hydratase, Chain A, domain 2"/>
    <property type="match status" value="1"/>
</dbReference>
<dbReference type="InterPro" id="IPR029045">
    <property type="entry name" value="ClpP/crotonase-like_dom_sf"/>
</dbReference>
<dbReference type="PROSITE" id="PS00166">
    <property type="entry name" value="ENOYL_COA_HYDRATASE"/>
    <property type="match status" value="1"/>
</dbReference>
<dbReference type="SUPFAM" id="SSF52096">
    <property type="entry name" value="ClpP/crotonase"/>
    <property type="match status" value="1"/>
</dbReference>
<dbReference type="CDD" id="cd06558">
    <property type="entry name" value="crotonase-like"/>
    <property type="match status" value="1"/>
</dbReference>
<dbReference type="EMBL" id="JACQWF010000167">
    <property type="protein sequence ID" value="MBI4595470.1"/>
    <property type="molecule type" value="Genomic_DNA"/>
</dbReference>
<evidence type="ECO:0000256" key="2">
    <source>
        <dbReference type="ARBA" id="ARBA00023239"/>
    </source>
</evidence>
<dbReference type="AlphaFoldDB" id="A0A933LPV7"/>
<dbReference type="Gene3D" id="3.90.226.10">
    <property type="entry name" value="2-enoyl-CoA Hydratase, Chain A, domain 1"/>
    <property type="match status" value="1"/>
</dbReference>
<proteinExistence type="inferred from homology"/>
<dbReference type="GO" id="GO:0006635">
    <property type="term" value="P:fatty acid beta-oxidation"/>
    <property type="evidence" value="ECO:0007669"/>
    <property type="project" value="TreeGrafter"/>
</dbReference>
<keyword evidence="2" id="KW-0456">Lyase</keyword>
<gene>
    <name evidence="4" type="ORF">HY730_03725</name>
</gene>
<organism evidence="4 5">
    <name type="scientific">Tectimicrobiota bacterium</name>
    <dbReference type="NCBI Taxonomy" id="2528274"/>
    <lineage>
        <taxon>Bacteria</taxon>
        <taxon>Pseudomonadati</taxon>
        <taxon>Nitrospinota/Tectimicrobiota group</taxon>
        <taxon>Candidatus Tectimicrobiota</taxon>
    </lineage>
</organism>
<evidence type="ECO:0000256" key="3">
    <source>
        <dbReference type="RuleBase" id="RU003707"/>
    </source>
</evidence>